<feature type="chain" id="PRO_5016916373" evidence="16">
    <location>
        <begin position="31"/>
        <end position="820"/>
    </location>
</feature>
<dbReference type="AlphaFoldDB" id="A0A364RFG6"/>
<keyword evidence="5" id="KW-0410">Iron transport</keyword>
<evidence type="ECO:0000256" key="2">
    <source>
        <dbReference type="ARBA" id="ARBA00009810"/>
    </source>
</evidence>
<sequence>MKKLYLQRFTVKQLALIVCCFILSVTVAFAQTGTIEGIVKTSDGKPAGFVNVALTELNKGTMTAENGTFSIKGVKPGSYTLKCSFIGLESQVQTVTIEAGQTVNAQIALQESASELSEVVITGARTINRKPVEVGKIAINPIDLPQSITIVGNEVITNQQASRMSDVIRNVNGVALGTTRGGTSETFFARGYNLGANSMMKNGSRSNSAVMPEASTLERVEVLKGSAALLYGNVSGGAVVNMVTKKPKFEYGGEVSMRFGSYNLFKPIVDLYGPISKNLAFRVVGTYENAESYRNSVKTERFYVNPSLLYKLGSKTDIIVQADYLDHSANPDFGIGTVAGKIPTSIDRSAYFNTPWAFNDVKQTSVSTDINHQFNDNWKLNFIGSRMEMKRDYFSSERIQAQENGNWPRSLTRSRISEDYYNAQLNLTGTFQTGSIKHQLLVGTDGERYINTSDAFKINLDRDKSYIVKNPNGTETLFYDLFNVFDQSVNQVNTYQPGAVHTATTEAPRYRFGAFAQNLISLNEKFKVLAGLRWSYEEAASPTIAYTSPEFVPNTPAVMAVPKYDKAFSPRLGLVYQPMGNLSFFASYSNNFSPNSGVDINNQALEPSIIDQYEIGVKSDLLKDKLSANVTVYKIINDNLAQQALDASGNLIPNVRALVGETTSDGVEVDLSGTIVNGLSFMAGYSYNDMRFTNTPGGKGSNIEGERLVSMPAHTANGTLFYTFSSSFLKDVKVGFSGFYTGERNAGWNNTVAQVQPGSRLIPVSGFATFDISLGYTYKKLALLGKISNITNELNYYVHENYSVNPIPPRQFVTTLSYKF</sequence>
<dbReference type="InterPro" id="IPR013784">
    <property type="entry name" value="Carb-bd-like_fold"/>
</dbReference>
<feature type="domain" description="TonB-dependent receptor plug" evidence="18">
    <location>
        <begin position="142"/>
        <end position="238"/>
    </location>
</feature>
<dbReference type="Pfam" id="PF07715">
    <property type="entry name" value="Plug"/>
    <property type="match status" value="1"/>
</dbReference>
<keyword evidence="9" id="KW-0406">Ion transport</keyword>
<dbReference type="OrthoDB" id="9758472at2"/>
<dbReference type="GO" id="GO:0030246">
    <property type="term" value="F:carbohydrate binding"/>
    <property type="evidence" value="ECO:0007669"/>
    <property type="project" value="InterPro"/>
</dbReference>
<keyword evidence="4 14" id="KW-1134">Transmembrane beta strand</keyword>
<evidence type="ECO:0000256" key="8">
    <source>
        <dbReference type="ARBA" id="ARBA00023004"/>
    </source>
</evidence>
<keyword evidence="6 14" id="KW-0812">Transmembrane</keyword>
<dbReference type="GO" id="GO:0015891">
    <property type="term" value="P:siderophore transport"/>
    <property type="evidence" value="ECO:0007669"/>
    <property type="project" value="InterPro"/>
</dbReference>
<dbReference type="GO" id="GO:0009279">
    <property type="term" value="C:cell outer membrane"/>
    <property type="evidence" value="ECO:0007669"/>
    <property type="project" value="UniProtKB-SubCell"/>
</dbReference>
<comment type="similarity">
    <text evidence="2 14 15">Belongs to the TonB-dependent receptor family.</text>
</comment>
<evidence type="ECO:0000256" key="1">
    <source>
        <dbReference type="ARBA" id="ARBA00004571"/>
    </source>
</evidence>
<feature type="domain" description="TonB-dependent receptor-like beta-barrel" evidence="17">
    <location>
        <begin position="313"/>
        <end position="789"/>
    </location>
</feature>
<protein>
    <submittedName>
        <fullName evidence="19">TonB-dependent siderophore receptor</fullName>
    </submittedName>
</protein>
<evidence type="ECO:0000256" key="11">
    <source>
        <dbReference type="ARBA" id="ARBA00023136"/>
    </source>
</evidence>
<keyword evidence="8" id="KW-0408">Iron</keyword>
<dbReference type="GO" id="GO:0015344">
    <property type="term" value="F:siderophore uptake transmembrane transporter activity"/>
    <property type="evidence" value="ECO:0007669"/>
    <property type="project" value="TreeGrafter"/>
</dbReference>
<gene>
    <name evidence="19" type="ORF">DP923_07345</name>
</gene>
<reference evidence="19 20" key="2">
    <citation type="submission" date="2018-07" db="EMBL/GenBank/DDBJ databases">
        <title>Pontibacter sp. 2b14 genomic sequence and assembly.</title>
        <authorList>
            <person name="Du Z.-J."/>
        </authorList>
    </citation>
    <scope>NUCLEOTIDE SEQUENCE [LARGE SCALE GENOMIC DNA]</scope>
    <source>
        <strain evidence="19 20">2b14</strain>
    </source>
</reference>
<dbReference type="InterPro" id="IPR000531">
    <property type="entry name" value="Beta-barrel_TonB"/>
</dbReference>
<evidence type="ECO:0000256" key="14">
    <source>
        <dbReference type="PROSITE-ProRule" id="PRU01360"/>
    </source>
</evidence>
<keyword evidence="11 14" id="KW-0472">Membrane</keyword>
<keyword evidence="13 14" id="KW-0998">Cell outer membrane</keyword>
<dbReference type="PANTHER" id="PTHR32552">
    <property type="entry name" value="FERRICHROME IRON RECEPTOR-RELATED"/>
    <property type="match status" value="1"/>
</dbReference>
<organism evidence="19 20">
    <name type="scientific">Pontibacter arcticus</name>
    <dbReference type="NCBI Taxonomy" id="2080288"/>
    <lineage>
        <taxon>Bacteria</taxon>
        <taxon>Pseudomonadati</taxon>
        <taxon>Bacteroidota</taxon>
        <taxon>Cytophagia</taxon>
        <taxon>Cytophagales</taxon>
        <taxon>Hymenobacteraceae</taxon>
        <taxon>Pontibacter</taxon>
    </lineage>
</organism>
<evidence type="ECO:0000256" key="9">
    <source>
        <dbReference type="ARBA" id="ARBA00023065"/>
    </source>
</evidence>
<dbReference type="NCBIfam" id="TIGR01783">
    <property type="entry name" value="TonB-siderophor"/>
    <property type="match status" value="1"/>
</dbReference>
<evidence type="ECO:0000256" key="7">
    <source>
        <dbReference type="ARBA" id="ARBA00022729"/>
    </source>
</evidence>
<keyword evidence="7 16" id="KW-0732">Signal</keyword>
<keyword evidence="10 15" id="KW-0798">TonB box</keyword>
<evidence type="ECO:0000256" key="12">
    <source>
        <dbReference type="ARBA" id="ARBA00023170"/>
    </source>
</evidence>
<evidence type="ECO:0000256" key="3">
    <source>
        <dbReference type="ARBA" id="ARBA00022448"/>
    </source>
</evidence>
<dbReference type="PROSITE" id="PS52016">
    <property type="entry name" value="TONB_DEPENDENT_REC_3"/>
    <property type="match status" value="1"/>
</dbReference>
<keyword evidence="12 19" id="KW-0675">Receptor</keyword>
<accession>A0A364RFG6</accession>
<evidence type="ECO:0000313" key="20">
    <source>
        <dbReference type="Proteomes" id="UP000251692"/>
    </source>
</evidence>
<keyword evidence="20" id="KW-1185">Reference proteome</keyword>
<proteinExistence type="inferred from homology"/>
<comment type="caution">
    <text evidence="19">The sequence shown here is derived from an EMBL/GenBank/DDBJ whole genome shotgun (WGS) entry which is preliminary data.</text>
</comment>
<dbReference type="PANTHER" id="PTHR32552:SF68">
    <property type="entry name" value="FERRICHROME OUTER MEMBRANE TRANSPORTER_PHAGE RECEPTOR"/>
    <property type="match status" value="1"/>
</dbReference>
<evidence type="ECO:0000313" key="19">
    <source>
        <dbReference type="EMBL" id="RAU83039.1"/>
    </source>
</evidence>
<dbReference type="Gene3D" id="2.60.40.1120">
    <property type="entry name" value="Carboxypeptidase-like, regulatory domain"/>
    <property type="match status" value="1"/>
</dbReference>
<evidence type="ECO:0000256" key="10">
    <source>
        <dbReference type="ARBA" id="ARBA00023077"/>
    </source>
</evidence>
<keyword evidence="3 14" id="KW-0813">Transport</keyword>
<evidence type="ECO:0000256" key="4">
    <source>
        <dbReference type="ARBA" id="ARBA00022452"/>
    </source>
</evidence>
<dbReference type="InterPro" id="IPR010105">
    <property type="entry name" value="TonB_sidphr_rcpt"/>
</dbReference>
<dbReference type="Pfam" id="PF00593">
    <property type="entry name" value="TonB_dep_Rec_b-barrel"/>
    <property type="match status" value="1"/>
</dbReference>
<evidence type="ECO:0000256" key="16">
    <source>
        <dbReference type="SAM" id="SignalP"/>
    </source>
</evidence>
<dbReference type="InterPro" id="IPR036942">
    <property type="entry name" value="Beta-barrel_TonB_sf"/>
</dbReference>
<dbReference type="CDD" id="cd01347">
    <property type="entry name" value="ligand_gated_channel"/>
    <property type="match status" value="1"/>
</dbReference>
<dbReference type="Gene3D" id="2.170.130.10">
    <property type="entry name" value="TonB-dependent receptor, plug domain"/>
    <property type="match status" value="1"/>
</dbReference>
<dbReference type="RefSeq" id="WP_112305189.1">
    <property type="nucleotide sequence ID" value="NZ_QMDV01000002.1"/>
</dbReference>
<dbReference type="EMBL" id="QMDV01000002">
    <property type="protein sequence ID" value="RAU83039.1"/>
    <property type="molecule type" value="Genomic_DNA"/>
</dbReference>
<dbReference type="InterPro" id="IPR037066">
    <property type="entry name" value="Plug_dom_sf"/>
</dbReference>
<dbReference type="SUPFAM" id="SSF49452">
    <property type="entry name" value="Starch-binding domain-like"/>
    <property type="match status" value="1"/>
</dbReference>
<evidence type="ECO:0000256" key="5">
    <source>
        <dbReference type="ARBA" id="ARBA00022496"/>
    </source>
</evidence>
<dbReference type="GO" id="GO:0038023">
    <property type="term" value="F:signaling receptor activity"/>
    <property type="evidence" value="ECO:0007669"/>
    <property type="project" value="InterPro"/>
</dbReference>
<evidence type="ECO:0000256" key="6">
    <source>
        <dbReference type="ARBA" id="ARBA00022692"/>
    </source>
</evidence>
<dbReference type="Pfam" id="PF13715">
    <property type="entry name" value="CarbopepD_reg_2"/>
    <property type="match status" value="1"/>
</dbReference>
<feature type="signal peptide" evidence="16">
    <location>
        <begin position="1"/>
        <end position="30"/>
    </location>
</feature>
<evidence type="ECO:0000256" key="15">
    <source>
        <dbReference type="RuleBase" id="RU003357"/>
    </source>
</evidence>
<dbReference type="InterPro" id="IPR039426">
    <property type="entry name" value="TonB-dep_rcpt-like"/>
</dbReference>
<dbReference type="SUPFAM" id="SSF56935">
    <property type="entry name" value="Porins"/>
    <property type="match status" value="1"/>
</dbReference>
<evidence type="ECO:0000259" key="17">
    <source>
        <dbReference type="Pfam" id="PF00593"/>
    </source>
</evidence>
<dbReference type="InterPro" id="IPR012910">
    <property type="entry name" value="Plug_dom"/>
</dbReference>
<dbReference type="Gene3D" id="2.40.170.20">
    <property type="entry name" value="TonB-dependent receptor, beta-barrel domain"/>
    <property type="match status" value="1"/>
</dbReference>
<comment type="subcellular location">
    <subcellularLocation>
        <location evidence="1 14">Cell outer membrane</location>
        <topology evidence="1 14">Multi-pass membrane protein</topology>
    </subcellularLocation>
</comment>
<name>A0A364RFG6_9BACT</name>
<reference evidence="19 20" key="1">
    <citation type="submission" date="2018-06" db="EMBL/GenBank/DDBJ databases">
        <authorList>
            <person name="Liu Z.-W."/>
        </authorList>
    </citation>
    <scope>NUCLEOTIDE SEQUENCE [LARGE SCALE GENOMIC DNA]</scope>
    <source>
        <strain evidence="19 20">2b14</strain>
    </source>
</reference>
<evidence type="ECO:0000256" key="13">
    <source>
        <dbReference type="ARBA" id="ARBA00023237"/>
    </source>
</evidence>
<evidence type="ECO:0000259" key="18">
    <source>
        <dbReference type="Pfam" id="PF07715"/>
    </source>
</evidence>
<dbReference type="Proteomes" id="UP000251692">
    <property type="component" value="Unassembled WGS sequence"/>
</dbReference>